<organism evidence="2 3">
    <name type="scientific">Cladobotryum mycophilum</name>
    <dbReference type="NCBI Taxonomy" id="491253"/>
    <lineage>
        <taxon>Eukaryota</taxon>
        <taxon>Fungi</taxon>
        <taxon>Dikarya</taxon>
        <taxon>Ascomycota</taxon>
        <taxon>Pezizomycotina</taxon>
        <taxon>Sordariomycetes</taxon>
        <taxon>Hypocreomycetidae</taxon>
        <taxon>Hypocreales</taxon>
        <taxon>Hypocreaceae</taxon>
        <taxon>Cladobotryum</taxon>
    </lineage>
</organism>
<evidence type="ECO:0000313" key="3">
    <source>
        <dbReference type="Proteomes" id="UP001338125"/>
    </source>
</evidence>
<feature type="compositionally biased region" description="Basic and acidic residues" evidence="1">
    <location>
        <begin position="83"/>
        <end position="93"/>
    </location>
</feature>
<gene>
    <name evidence="2" type="ORF">PT974_01074</name>
</gene>
<dbReference type="Proteomes" id="UP001338125">
    <property type="component" value="Unassembled WGS sequence"/>
</dbReference>
<sequence>MATVTETYREIALAIGPSTDHDNMRGRTRDRSVARSKSIKPDESSTLRGRSRRRSISPFTRASRATSPAVLSPANRLQFLHGRLQDKRREHCPSRVSSPVERAFRRRQRTRSRSRGPRVEQELHRSLDILSGLRNEVFLSDEETSNNKNA</sequence>
<feature type="compositionally biased region" description="Basic and acidic residues" evidence="1">
    <location>
        <begin position="19"/>
        <end position="45"/>
    </location>
</feature>
<evidence type="ECO:0000256" key="1">
    <source>
        <dbReference type="SAM" id="MobiDB-lite"/>
    </source>
</evidence>
<comment type="caution">
    <text evidence="2">The sequence shown here is derived from an EMBL/GenBank/DDBJ whole genome shotgun (WGS) entry which is preliminary data.</text>
</comment>
<reference evidence="2 3" key="1">
    <citation type="submission" date="2024-01" db="EMBL/GenBank/DDBJ databases">
        <title>Complete genome of Cladobotryum mycophilum ATHUM6906.</title>
        <authorList>
            <person name="Christinaki A.C."/>
            <person name="Myridakis A.I."/>
            <person name="Kouvelis V.N."/>
        </authorList>
    </citation>
    <scope>NUCLEOTIDE SEQUENCE [LARGE SCALE GENOMIC DNA]</scope>
    <source>
        <strain evidence="2 3">ATHUM6906</strain>
    </source>
</reference>
<name>A0ABR0T2W1_9HYPO</name>
<feature type="compositionally biased region" description="Basic residues" evidence="1">
    <location>
        <begin position="104"/>
        <end position="116"/>
    </location>
</feature>
<evidence type="ECO:0000313" key="2">
    <source>
        <dbReference type="EMBL" id="KAK5998692.1"/>
    </source>
</evidence>
<proteinExistence type="predicted"/>
<accession>A0ABR0T2W1</accession>
<keyword evidence="3" id="KW-1185">Reference proteome</keyword>
<dbReference type="EMBL" id="JAVFKD010000001">
    <property type="protein sequence ID" value="KAK5998692.1"/>
    <property type="molecule type" value="Genomic_DNA"/>
</dbReference>
<feature type="region of interest" description="Disordered" evidence="1">
    <location>
        <begin position="15"/>
        <end position="122"/>
    </location>
</feature>
<protein>
    <submittedName>
        <fullName evidence="2">Uncharacterized protein</fullName>
    </submittedName>
</protein>